<proteinExistence type="predicted"/>
<organism evidence="1 2">
    <name type="scientific">Diphasiastrum complanatum</name>
    <name type="common">Issler's clubmoss</name>
    <name type="synonym">Lycopodium complanatum</name>
    <dbReference type="NCBI Taxonomy" id="34168"/>
    <lineage>
        <taxon>Eukaryota</taxon>
        <taxon>Viridiplantae</taxon>
        <taxon>Streptophyta</taxon>
        <taxon>Embryophyta</taxon>
        <taxon>Tracheophyta</taxon>
        <taxon>Lycopodiopsida</taxon>
        <taxon>Lycopodiales</taxon>
        <taxon>Lycopodiaceae</taxon>
        <taxon>Lycopodioideae</taxon>
        <taxon>Diphasiastrum</taxon>
    </lineage>
</organism>
<protein>
    <submittedName>
        <fullName evidence="1">Uncharacterized protein</fullName>
    </submittedName>
</protein>
<evidence type="ECO:0000313" key="2">
    <source>
        <dbReference type="Proteomes" id="UP001162992"/>
    </source>
</evidence>
<sequence length="496" mass="54070">MRTFPSRWHSSAACKEAAKNRRRSSRATSHLKSLSAIVGSHAAATAEEEIKQNDTTPKNSFLKIPSSPGMALYSGRSVQSRSLDASTQAGGEFTIRKQASVDVYPFAPSDDREWELMDSSIDDGLVGRGRSVNSSATKSFLQFNNIAEKEKFILQNLSDTEIESGADFEGKHAAYKDSSGEISDGEEEASIFFCRKTMNARRMRGDFPPPLASLGSTKAREGCVQLQPIRSKGRFMLKEVKVAPRLPFLSIRTNGRLVLQLIHPREVVTRCCSADSNTSSENVVSEPVDNIRLDEVEAAALELCSMKDAAQALCESDRSLLDREETGETKGHCKKSPLDEALEYSKGAVQKIPGSEASLSDQQTATRYKYSDQGANWVFDPTNSPGTEGSIGAEHIISGDAVYLLNEKATTDTQLSGANLIIHHADSKDPCKRAKGIFMVHTTRAKIVNSGSSRRVAGNHEMKTYDSISSLPISKTNECACMASHYLSLNKGILAQ</sequence>
<name>A0ACC2DB49_DIPCM</name>
<reference evidence="2" key="1">
    <citation type="journal article" date="2024" name="Proc. Natl. Acad. Sci. U.S.A.">
        <title>Extraordinary preservation of gene collinearity over three hundred million years revealed in homosporous lycophytes.</title>
        <authorList>
            <person name="Li C."/>
            <person name="Wickell D."/>
            <person name="Kuo L.Y."/>
            <person name="Chen X."/>
            <person name="Nie B."/>
            <person name="Liao X."/>
            <person name="Peng D."/>
            <person name="Ji J."/>
            <person name="Jenkins J."/>
            <person name="Williams M."/>
            <person name="Shu S."/>
            <person name="Plott C."/>
            <person name="Barry K."/>
            <person name="Rajasekar S."/>
            <person name="Grimwood J."/>
            <person name="Han X."/>
            <person name="Sun S."/>
            <person name="Hou Z."/>
            <person name="He W."/>
            <person name="Dai G."/>
            <person name="Sun C."/>
            <person name="Schmutz J."/>
            <person name="Leebens-Mack J.H."/>
            <person name="Li F.W."/>
            <person name="Wang L."/>
        </authorList>
    </citation>
    <scope>NUCLEOTIDE SEQUENCE [LARGE SCALE GENOMIC DNA]</scope>
    <source>
        <strain evidence="2">cv. PW_Plant_1</strain>
    </source>
</reference>
<dbReference type="EMBL" id="CM055097">
    <property type="protein sequence ID" value="KAJ7551410.1"/>
    <property type="molecule type" value="Genomic_DNA"/>
</dbReference>
<dbReference type="Proteomes" id="UP001162992">
    <property type="component" value="Chromosome 6"/>
</dbReference>
<evidence type="ECO:0000313" key="1">
    <source>
        <dbReference type="EMBL" id="KAJ7551410.1"/>
    </source>
</evidence>
<keyword evidence="2" id="KW-1185">Reference proteome</keyword>
<accession>A0ACC2DB49</accession>
<comment type="caution">
    <text evidence="1">The sequence shown here is derived from an EMBL/GenBank/DDBJ whole genome shotgun (WGS) entry which is preliminary data.</text>
</comment>
<gene>
    <name evidence="1" type="ORF">O6H91_06G014100</name>
</gene>